<feature type="domain" description="GLTSCR protein conserved" evidence="3">
    <location>
        <begin position="91"/>
        <end position="200"/>
    </location>
</feature>
<dbReference type="Proteomes" id="UP000807306">
    <property type="component" value="Unassembled WGS sequence"/>
</dbReference>
<proteinExistence type="predicted"/>
<dbReference type="Pfam" id="PF15249">
    <property type="entry name" value="GLTSCR1"/>
    <property type="match status" value="1"/>
</dbReference>
<sequence length="409" mass="44147">MSTAFSNVFNSHSSQVAADSRFKFASAPVSYNQLASSSGTQQLPLTQNVVSKPPPNPLLSLKKVINPKRNAEEIEIIKETAKKVKERILQDQNAVLHPDVDTPFEDELDVIKRLLPYHIYQQPRDDLELLISGKGKEKALDQDLKDEIRDTKVALDCAKRKKKIIDRWREVNVRTAKRSSPDDQAYYLAQVVVDGDRSENAWLSSELRTARSELERIERDKRAAATAARMSQFSTTPQHIAPSMQTQYYRAYPYAYTQAYGTAPTSTGSTVASTAPTMATFSATPTPAPTPPTPSPYLPNGAIPVQLPVASLPALHALGIVPVPAASLSAGLPQPAAVLRGSTANGTLLSLEINVSLLQSTQMTGLAMVLNSLVAKTQNAAAATASAATAAHTPQNTSIPVKQPDSRAS</sequence>
<gene>
    <name evidence="4" type="ORF">CPB83DRAFT_812168</name>
</gene>
<keyword evidence="1" id="KW-0175">Coiled coil</keyword>
<name>A0A9P6JQ91_9AGAR</name>
<evidence type="ECO:0000313" key="4">
    <source>
        <dbReference type="EMBL" id="KAF9529367.1"/>
    </source>
</evidence>
<protein>
    <recommendedName>
        <fullName evidence="3">GLTSCR protein conserved domain-containing protein</fullName>
    </recommendedName>
</protein>
<feature type="coiled-coil region" evidence="1">
    <location>
        <begin position="200"/>
        <end position="227"/>
    </location>
</feature>
<comment type="caution">
    <text evidence="4">The sequence shown here is derived from an EMBL/GenBank/DDBJ whole genome shotgun (WGS) entry which is preliminary data.</text>
</comment>
<dbReference type="OrthoDB" id="10262026at2759"/>
<keyword evidence="5" id="KW-1185">Reference proteome</keyword>
<evidence type="ECO:0000256" key="2">
    <source>
        <dbReference type="SAM" id="MobiDB-lite"/>
    </source>
</evidence>
<dbReference type="AlphaFoldDB" id="A0A9P6JQ91"/>
<reference evidence="4" key="1">
    <citation type="submission" date="2020-11" db="EMBL/GenBank/DDBJ databases">
        <authorList>
            <consortium name="DOE Joint Genome Institute"/>
            <person name="Ahrendt S."/>
            <person name="Riley R."/>
            <person name="Andreopoulos W."/>
            <person name="Labutti K."/>
            <person name="Pangilinan J."/>
            <person name="Ruiz-Duenas F.J."/>
            <person name="Barrasa J.M."/>
            <person name="Sanchez-Garcia M."/>
            <person name="Camarero S."/>
            <person name="Miyauchi S."/>
            <person name="Serrano A."/>
            <person name="Linde D."/>
            <person name="Babiker R."/>
            <person name="Drula E."/>
            <person name="Ayuso-Fernandez I."/>
            <person name="Pacheco R."/>
            <person name="Padilla G."/>
            <person name="Ferreira P."/>
            <person name="Barriuso J."/>
            <person name="Kellner H."/>
            <person name="Castanera R."/>
            <person name="Alfaro M."/>
            <person name="Ramirez L."/>
            <person name="Pisabarro A.G."/>
            <person name="Kuo A."/>
            <person name="Tritt A."/>
            <person name="Lipzen A."/>
            <person name="He G."/>
            <person name="Yan M."/>
            <person name="Ng V."/>
            <person name="Cullen D."/>
            <person name="Martin F."/>
            <person name="Rosso M.-N."/>
            <person name="Henrissat B."/>
            <person name="Hibbett D."/>
            <person name="Martinez A.T."/>
            <person name="Grigoriev I.V."/>
        </authorList>
    </citation>
    <scope>NUCLEOTIDE SEQUENCE</scope>
    <source>
        <strain evidence="4">CBS 506.95</strain>
    </source>
</reference>
<dbReference type="InterPro" id="IPR015671">
    <property type="entry name" value="GSCR1_dom"/>
</dbReference>
<evidence type="ECO:0000259" key="3">
    <source>
        <dbReference type="Pfam" id="PF15249"/>
    </source>
</evidence>
<evidence type="ECO:0000313" key="5">
    <source>
        <dbReference type="Proteomes" id="UP000807306"/>
    </source>
</evidence>
<dbReference type="EMBL" id="MU157846">
    <property type="protein sequence ID" value="KAF9529367.1"/>
    <property type="molecule type" value="Genomic_DNA"/>
</dbReference>
<organism evidence="4 5">
    <name type="scientific">Crepidotus variabilis</name>
    <dbReference type="NCBI Taxonomy" id="179855"/>
    <lineage>
        <taxon>Eukaryota</taxon>
        <taxon>Fungi</taxon>
        <taxon>Dikarya</taxon>
        <taxon>Basidiomycota</taxon>
        <taxon>Agaricomycotina</taxon>
        <taxon>Agaricomycetes</taxon>
        <taxon>Agaricomycetidae</taxon>
        <taxon>Agaricales</taxon>
        <taxon>Agaricineae</taxon>
        <taxon>Crepidotaceae</taxon>
        <taxon>Crepidotus</taxon>
    </lineage>
</organism>
<accession>A0A9P6JQ91</accession>
<feature type="region of interest" description="Disordered" evidence="2">
    <location>
        <begin position="388"/>
        <end position="409"/>
    </location>
</feature>
<evidence type="ECO:0000256" key="1">
    <source>
        <dbReference type="SAM" id="Coils"/>
    </source>
</evidence>